<evidence type="ECO:0000313" key="1">
    <source>
        <dbReference type="EMBL" id="VDL61931.1"/>
    </source>
</evidence>
<dbReference type="EMBL" id="UYSL01000011">
    <property type="protein sequence ID" value="VDL61931.1"/>
    <property type="molecule type" value="Genomic_DNA"/>
</dbReference>
<dbReference type="AlphaFoldDB" id="A0A0N4XCA0"/>
<dbReference type="PROSITE" id="PS51257">
    <property type="entry name" value="PROKAR_LIPOPROTEIN"/>
    <property type="match status" value="1"/>
</dbReference>
<dbReference type="WBParaSite" id="NBR_0000006401-mRNA-1">
    <property type="protein sequence ID" value="NBR_0000006401-mRNA-1"/>
    <property type="gene ID" value="NBR_0000006401"/>
</dbReference>
<accession>A0A0N4XCA0</accession>
<organism evidence="3">
    <name type="scientific">Nippostrongylus brasiliensis</name>
    <name type="common">Rat hookworm</name>
    <dbReference type="NCBI Taxonomy" id="27835"/>
    <lineage>
        <taxon>Eukaryota</taxon>
        <taxon>Metazoa</taxon>
        <taxon>Ecdysozoa</taxon>
        <taxon>Nematoda</taxon>
        <taxon>Chromadorea</taxon>
        <taxon>Rhabditida</taxon>
        <taxon>Rhabditina</taxon>
        <taxon>Rhabditomorpha</taxon>
        <taxon>Strongyloidea</taxon>
        <taxon>Heligmosomidae</taxon>
        <taxon>Nippostrongylus</taxon>
    </lineage>
</organism>
<keyword evidence="2" id="KW-1185">Reference proteome</keyword>
<gene>
    <name evidence="1" type="ORF">NBR_LOCUS65</name>
</gene>
<protein>
    <submittedName>
        <fullName evidence="3">Methyltransf_11 domain-containing protein</fullName>
    </submittedName>
</protein>
<dbReference type="OMA" id="RPVRGNH"/>
<name>A0A0N4XCA0_NIPBR</name>
<dbReference type="PANTHER" id="PTHR22989:SF4">
    <property type="entry name" value="METHYLTRANSFERASE FKBM DOMAIN-CONTAINING PROTEIN"/>
    <property type="match status" value="1"/>
</dbReference>
<evidence type="ECO:0000313" key="2">
    <source>
        <dbReference type="Proteomes" id="UP000271162"/>
    </source>
</evidence>
<dbReference type="PANTHER" id="PTHR22989">
    <property type="entry name" value="UNCHARACTERIZED DUF13 C.ELEGANS"/>
    <property type="match status" value="1"/>
</dbReference>
<reference evidence="3" key="1">
    <citation type="submission" date="2017-02" db="UniProtKB">
        <authorList>
            <consortium name="WormBaseParasite"/>
        </authorList>
    </citation>
    <scope>IDENTIFICATION</scope>
</reference>
<evidence type="ECO:0000313" key="3">
    <source>
        <dbReference type="WBParaSite" id="NBR_0000006401-mRNA-1"/>
    </source>
</evidence>
<dbReference type="Proteomes" id="UP000271162">
    <property type="component" value="Unassembled WGS sequence"/>
</dbReference>
<reference evidence="1 2" key="2">
    <citation type="submission" date="2018-11" db="EMBL/GenBank/DDBJ databases">
        <authorList>
            <consortium name="Pathogen Informatics"/>
        </authorList>
    </citation>
    <scope>NUCLEOTIDE SEQUENCE [LARGE SCALE GENOMIC DNA]</scope>
</reference>
<dbReference type="STRING" id="27835.A0A0N4XCA0"/>
<sequence>MISRRTKPRVGLLGLVYAVLIACRSPWSVVTLGIGKDVEVEKKLKEILPKGSVFYGADPVARGNSVRFSQIGKFFPLGVNNDTRVETARLLLGNHKVAHVGIVSFLTNFTLTSDTLEIVFFLQGAEYDLLPLLTKGGALDKHEIVICQVNVEVHQREEKRRQMFSTIITRILLDRRYVVLHDSVYKTCNNRKLFFVNFKSRRCVDRFIVPFFNHYSDSVPEQ</sequence>
<proteinExistence type="predicted"/>